<evidence type="ECO:0000313" key="2">
    <source>
        <dbReference type="EMBL" id="KAF4731671.1"/>
    </source>
</evidence>
<feature type="non-terminal residue" evidence="2">
    <location>
        <position position="1"/>
    </location>
</feature>
<name>A0A7J6SFT7_PEROL</name>
<keyword evidence="1" id="KW-0862">Zinc</keyword>
<proteinExistence type="predicted"/>
<dbReference type="SUPFAM" id="SSF48150">
    <property type="entry name" value="DNA-glycosylase"/>
    <property type="match status" value="1"/>
</dbReference>
<dbReference type="Proteomes" id="UP000553632">
    <property type="component" value="Unassembled WGS sequence"/>
</dbReference>
<dbReference type="OMA" id="CKITENA"/>
<accession>A0A7J6SFT7</accession>
<feature type="binding site" evidence="1">
    <location>
        <position position="124"/>
    </location>
    <ligand>
        <name>Zn(2+)</name>
        <dbReference type="ChEBI" id="CHEBI:29105"/>
    </ligand>
</feature>
<protein>
    <recommendedName>
        <fullName evidence="4">DNA-3-methyladenine glycosylase I</fullName>
    </recommendedName>
</protein>
<comment type="caution">
    <text evidence="2">The sequence shown here is derived from an EMBL/GenBank/DDBJ whole genome shotgun (WGS) entry which is preliminary data.</text>
</comment>
<gene>
    <name evidence="2" type="ORF">FOZ63_029885</name>
</gene>
<evidence type="ECO:0008006" key="4">
    <source>
        <dbReference type="Google" id="ProtNLM"/>
    </source>
</evidence>
<dbReference type="Pfam" id="PF03352">
    <property type="entry name" value="Adenine_glyco"/>
    <property type="match status" value="1"/>
</dbReference>
<dbReference type="AlphaFoldDB" id="A0A7J6SFT7"/>
<evidence type="ECO:0000256" key="1">
    <source>
        <dbReference type="PIRSR" id="PIRSR605019-1"/>
    </source>
</evidence>
<reference evidence="2 3" key="1">
    <citation type="submission" date="2020-04" db="EMBL/GenBank/DDBJ databases">
        <title>Perkinsus olseni comparative genomics.</title>
        <authorList>
            <person name="Bogema D.R."/>
        </authorList>
    </citation>
    <scope>NUCLEOTIDE SEQUENCE [LARGE SCALE GENOMIC DNA]</scope>
    <source>
        <strain evidence="2 3">ATCC PRA-207</strain>
    </source>
</reference>
<keyword evidence="1" id="KW-0479">Metal-binding</keyword>
<keyword evidence="3" id="KW-1185">Reference proteome</keyword>
<dbReference type="Gene3D" id="1.10.340.30">
    <property type="entry name" value="Hypothetical protein, domain 2"/>
    <property type="match status" value="1"/>
</dbReference>
<organism evidence="2 3">
    <name type="scientific">Perkinsus olseni</name>
    <name type="common">Perkinsus atlanticus</name>
    <dbReference type="NCBI Taxonomy" id="32597"/>
    <lineage>
        <taxon>Eukaryota</taxon>
        <taxon>Sar</taxon>
        <taxon>Alveolata</taxon>
        <taxon>Perkinsozoa</taxon>
        <taxon>Perkinsea</taxon>
        <taxon>Perkinsida</taxon>
        <taxon>Perkinsidae</taxon>
        <taxon>Perkinsus</taxon>
    </lineage>
</organism>
<dbReference type="PANTHER" id="PTHR31116:SF29">
    <property type="entry name" value="DNA GLYCOSYLASE SUPERFAMILY PROTEIN"/>
    <property type="match status" value="1"/>
</dbReference>
<dbReference type="EMBL" id="JABANO010018530">
    <property type="protein sequence ID" value="KAF4731671.1"/>
    <property type="molecule type" value="Genomic_DNA"/>
</dbReference>
<dbReference type="GO" id="GO:0008725">
    <property type="term" value="F:DNA-3-methyladenine glycosylase activity"/>
    <property type="evidence" value="ECO:0007669"/>
    <property type="project" value="InterPro"/>
</dbReference>
<dbReference type="InterPro" id="IPR011257">
    <property type="entry name" value="DNA_glycosylase"/>
</dbReference>
<dbReference type="GO" id="GO:0046872">
    <property type="term" value="F:metal ion binding"/>
    <property type="evidence" value="ECO:0007669"/>
    <property type="project" value="UniProtKB-KW"/>
</dbReference>
<sequence length="158" mass="17827">AFKDFDVETLVRQASEATSIDELVDAVVEGDFDVVSSRRKIESVYRNAEAARTVQGEYGSLCEYIWHFTEGRQIVNTWKSVSDIPSHTELSERVAKDMKARGFRMVGPTTVYSLLQAVGVVNDHLVGCHRYEACIRKEQDCKITENASSPSHKRKRSV</sequence>
<dbReference type="GO" id="GO:0006284">
    <property type="term" value="P:base-excision repair"/>
    <property type="evidence" value="ECO:0007669"/>
    <property type="project" value="InterPro"/>
</dbReference>
<dbReference type="PANTHER" id="PTHR31116">
    <property type="entry name" value="OS04G0501200 PROTEIN"/>
    <property type="match status" value="1"/>
</dbReference>
<evidence type="ECO:0000313" key="3">
    <source>
        <dbReference type="Proteomes" id="UP000553632"/>
    </source>
</evidence>
<feature type="binding site" evidence="1">
    <location>
        <position position="128"/>
    </location>
    <ligand>
        <name>Zn(2+)</name>
        <dbReference type="ChEBI" id="CHEBI:29105"/>
    </ligand>
</feature>
<dbReference type="InterPro" id="IPR005019">
    <property type="entry name" value="Adenine_glyco"/>
</dbReference>